<evidence type="ECO:0000313" key="6">
    <source>
        <dbReference type="Proteomes" id="UP000663452"/>
    </source>
</evidence>
<evidence type="ECO:0000256" key="3">
    <source>
        <dbReference type="ARBA" id="ARBA00023163"/>
    </source>
</evidence>
<dbReference type="InterPro" id="IPR009057">
    <property type="entry name" value="Homeodomain-like_sf"/>
</dbReference>
<sequence length="781" mass="89181">MRRRVTAWVRGKFRSMMYRFFFCFLVLASLIQLVSFINYRVNLGYLETQMKGNYNTVLSNMADGLNNVFTEIYSLNYLLSLDEATMQVFSSNFTVDSHAKYARVSQSIRSLARIRLMNEYIDNVFIYKKRDGLVISDQGTYSAGDFFGRSRRLELYSEDFWTAYGSQNRPFQILPPSRSVSQNGAYILPVVQTAIAEYKSNDLFVISVKVDSLVQLLMDSKLTPNSKLFVLGDDRQVIASTEMDTPDVEISQFLKTFQAGEQTHLKTEIGGKAMLAIQMNTRFVFKNLNMVALVPVSDIQESMSAIKFWGNLLNVLALLLSILISFLLSRKLYAPLQSLIVKLPATASGPPANECKLLDRVFHRMLDDVSSLNDKLTFIYPLALEQWMVNILRFKRLPDQQETEAFLQKSGFAFEHSSFVTALIRVKYAGPFLGEYSKSEQNTARNRILQLLKEHIPAARQWIVVEIEDNVYGLLANVPQLTGRQKELDTYFTLLQNALLTDHDVQNISIGVGEIHPGFAGLQESYLEAMKAIWRILPLQHERIHYFVRTESEKAEALLSAGDSRKIFNVVCSAKKDELSVLLETVVLPHLSGGLNEIGLKELYLQIFVIGSEVLKYKDTTLPDGAYREYFHRILSDNPLSVDGTMEFLIEFLEAIMEAVNPEADGPESVIFKQFIDMHYQEDIHLDLLADKFHTTSNYMSRLLKKELGKPFHQYLQELRIGKAKEMLARTDLPIQDIWAAVGFNNRNSFIRSFRKLEGISPTDYRNQFPAAGGEDIRKQM</sequence>
<keyword evidence="2" id="KW-0238">DNA-binding</keyword>
<dbReference type="InterPro" id="IPR018060">
    <property type="entry name" value="HTH_AraC"/>
</dbReference>
<dbReference type="RefSeq" id="WP_206103664.1">
    <property type="nucleotide sequence ID" value="NZ_CP070969.1"/>
</dbReference>
<dbReference type="EMBL" id="CP070969">
    <property type="protein sequence ID" value="QSF46169.1"/>
    <property type="molecule type" value="Genomic_DNA"/>
</dbReference>
<dbReference type="SMART" id="SM00342">
    <property type="entry name" value="HTH_ARAC"/>
    <property type="match status" value="1"/>
</dbReference>
<dbReference type="Gene3D" id="1.10.10.60">
    <property type="entry name" value="Homeodomain-like"/>
    <property type="match status" value="2"/>
</dbReference>
<evidence type="ECO:0000256" key="1">
    <source>
        <dbReference type="ARBA" id="ARBA00023015"/>
    </source>
</evidence>
<accession>A0ABX7LGY5</accession>
<keyword evidence="1" id="KW-0805">Transcription regulation</keyword>
<evidence type="ECO:0000256" key="2">
    <source>
        <dbReference type="ARBA" id="ARBA00023125"/>
    </source>
</evidence>
<dbReference type="PANTHER" id="PTHR43280:SF2">
    <property type="entry name" value="HTH-TYPE TRANSCRIPTIONAL REGULATOR EXSA"/>
    <property type="match status" value="1"/>
</dbReference>
<keyword evidence="3" id="KW-0804">Transcription</keyword>
<dbReference type="InterPro" id="IPR041522">
    <property type="entry name" value="CdaR_GGDEF"/>
</dbReference>
<evidence type="ECO:0000259" key="4">
    <source>
        <dbReference type="PROSITE" id="PS01124"/>
    </source>
</evidence>
<dbReference type="SUPFAM" id="SSF46689">
    <property type="entry name" value="Homeodomain-like"/>
    <property type="match status" value="1"/>
</dbReference>
<gene>
    <name evidence="5" type="ORF">JRJ22_06045</name>
</gene>
<feature type="domain" description="HTH araC/xylS-type" evidence="4">
    <location>
        <begin position="670"/>
        <end position="768"/>
    </location>
</feature>
<organism evidence="5 6">
    <name type="scientific">Paenibacillus tianjinensis</name>
    <dbReference type="NCBI Taxonomy" id="2810347"/>
    <lineage>
        <taxon>Bacteria</taxon>
        <taxon>Bacillati</taxon>
        <taxon>Bacillota</taxon>
        <taxon>Bacilli</taxon>
        <taxon>Bacillales</taxon>
        <taxon>Paenibacillaceae</taxon>
        <taxon>Paenibacillus</taxon>
    </lineage>
</organism>
<dbReference type="Pfam" id="PF12833">
    <property type="entry name" value="HTH_18"/>
    <property type="match status" value="1"/>
</dbReference>
<keyword evidence="6" id="KW-1185">Reference proteome</keyword>
<proteinExistence type="predicted"/>
<protein>
    <submittedName>
        <fullName evidence="5">Helix-turn-helix domain-containing protein</fullName>
    </submittedName>
</protein>
<dbReference type="PROSITE" id="PS01124">
    <property type="entry name" value="HTH_ARAC_FAMILY_2"/>
    <property type="match status" value="1"/>
</dbReference>
<reference evidence="5 6" key="1">
    <citation type="submission" date="2021-02" db="EMBL/GenBank/DDBJ databases">
        <title>Paenibacillus tianjinensis sp. nov.</title>
        <authorList>
            <person name="Liu H."/>
        </authorList>
    </citation>
    <scope>NUCLEOTIDE SEQUENCE [LARGE SCALE GENOMIC DNA]</scope>
    <source>
        <strain evidence="5 6">TB2019</strain>
    </source>
</reference>
<dbReference type="PANTHER" id="PTHR43280">
    <property type="entry name" value="ARAC-FAMILY TRANSCRIPTIONAL REGULATOR"/>
    <property type="match status" value="1"/>
</dbReference>
<dbReference type="Pfam" id="PF17853">
    <property type="entry name" value="GGDEF_2"/>
    <property type="match status" value="1"/>
</dbReference>
<evidence type="ECO:0000313" key="5">
    <source>
        <dbReference type="EMBL" id="QSF46169.1"/>
    </source>
</evidence>
<dbReference type="Proteomes" id="UP000663452">
    <property type="component" value="Chromosome"/>
</dbReference>
<name>A0ABX7LGY5_9BACL</name>